<dbReference type="CDD" id="cd04301">
    <property type="entry name" value="NAT_SF"/>
    <property type="match status" value="1"/>
</dbReference>
<feature type="domain" description="N-acetyltransferase" evidence="1">
    <location>
        <begin position="5"/>
        <end position="154"/>
    </location>
</feature>
<sequence>MNNNLTLYPAKTENLMLVNELMRNSKKYWDYDEEFMKKYMDIFQITNHYLRTSDTWLLYENKNLIGFFGLSMNSDNLLELGYFFIAPNYIGKGFGRILWEHVIATVKNLNKSEFILWSDPGAEGFYKKMGCIKIGSKKSPIMPNRNPAIFQYII</sequence>
<gene>
    <name evidence="2" type="ORF">Lbir_2824</name>
    <name evidence="3" type="ORF">NCTC12437_00837</name>
</gene>
<evidence type="ECO:0000313" key="4">
    <source>
        <dbReference type="Proteomes" id="UP000054735"/>
    </source>
</evidence>
<dbReference type="InterPro" id="IPR000182">
    <property type="entry name" value="GNAT_dom"/>
</dbReference>
<reference evidence="3 5" key="2">
    <citation type="submission" date="2018-06" db="EMBL/GenBank/DDBJ databases">
        <authorList>
            <consortium name="Pathogen Informatics"/>
            <person name="Doyle S."/>
        </authorList>
    </citation>
    <scope>NUCLEOTIDE SEQUENCE [LARGE SCALE GENOMIC DNA]</scope>
    <source>
        <strain evidence="3 5">NCTC12437</strain>
    </source>
</reference>
<keyword evidence="3" id="KW-0808">Transferase</keyword>
<dbReference type="STRING" id="28083.Lbir_2824"/>
<dbReference type="AlphaFoldDB" id="A0A378I780"/>
<reference evidence="2 4" key="1">
    <citation type="submission" date="2015-11" db="EMBL/GenBank/DDBJ databases">
        <title>Genomic analysis of 38 Legionella species identifies large and diverse effector repertoires.</title>
        <authorList>
            <person name="Burstein D."/>
            <person name="Amaro F."/>
            <person name="Zusman T."/>
            <person name="Lifshitz Z."/>
            <person name="Cohen O."/>
            <person name="Gilbert J.A."/>
            <person name="Pupko T."/>
            <person name="Shuman H.A."/>
            <person name="Segal G."/>
        </authorList>
    </citation>
    <scope>NUCLEOTIDE SEQUENCE [LARGE SCALE GENOMIC DNA]</scope>
    <source>
        <strain evidence="2 4">CDC#1407-AL-14</strain>
    </source>
</reference>
<dbReference type="InterPro" id="IPR016181">
    <property type="entry name" value="Acyl_CoA_acyltransferase"/>
</dbReference>
<accession>A0A378I780</accession>
<dbReference type="EMBL" id="UGNW01000001">
    <property type="protein sequence ID" value="STX31067.1"/>
    <property type="molecule type" value="Genomic_DNA"/>
</dbReference>
<dbReference type="SUPFAM" id="SSF55729">
    <property type="entry name" value="Acyl-CoA N-acyltransferases (Nat)"/>
    <property type="match status" value="1"/>
</dbReference>
<name>A0A378I780_9GAMM</name>
<dbReference type="Gene3D" id="3.40.630.30">
    <property type="match status" value="1"/>
</dbReference>
<proteinExistence type="predicted"/>
<dbReference type="Proteomes" id="UP000054735">
    <property type="component" value="Unassembled WGS sequence"/>
</dbReference>
<organism evidence="3 5">
    <name type="scientific">Legionella birminghamensis</name>
    <dbReference type="NCBI Taxonomy" id="28083"/>
    <lineage>
        <taxon>Bacteria</taxon>
        <taxon>Pseudomonadati</taxon>
        <taxon>Pseudomonadota</taxon>
        <taxon>Gammaproteobacteria</taxon>
        <taxon>Legionellales</taxon>
        <taxon>Legionellaceae</taxon>
        <taxon>Legionella</taxon>
    </lineage>
</organism>
<dbReference type="GO" id="GO:0016747">
    <property type="term" value="F:acyltransferase activity, transferring groups other than amino-acyl groups"/>
    <property type="evidence" value="ECO:0007669"/>
    <property type="project" value="InterPro"/>
</dbReference>
<evidence type="ECO:0000313" key="5">
    <source>
        <dbReference type="Proteomes" id="UP000255066"/>
    </source>
</evidence>
<evidence type="ECO:0000259" key="1">
    <source>
        <dbReference type="PROSITE" id="PS51186"/>
    </source>
</evidence>
<dbReference type="PROSITE" id="PS51186">
    <property type="entry name" value="GNAT"/>
    <property type="match status" value="1"/>
</dbReference>
<dbReference type="RefSeq" id="WP_058524799.1">
    <property type="nucleotide sequence ID" value="NZ_CAAAHV010000017.1"/>
</dbReference>
<evidence type="ECO:0000313" key="3">
    <source>
        <dbReference type="EMBL" id="STX31067.1"/>
    </source>
</evidence>
<keyword evidence="4" id="KW-1185">Reference proteome</keyword>
<dbReference type="Pfam" id="PF00583">
    <property type="entry name" value="Acetyltransf_1"/>
    <property type="match status" value="1"/>
</dbReference>
<evidence type="ECO:0000313" key="2">
    <source>
        <dbReference type="EMBL" id="KTC68222.1"/>
    </source>
</evidence>
<dbReference type="Proteomes" id="UP000255066">
    <property type="component" value="Unassembled WGS sequence"/>
</dbReference>
<protein>
    <submittedName>
        <fullName evidence="2 3">Acetyltransferase</fullName>
    </submittedName>
</protein>
<dbReference type="EMBL" id="LNXT01000048">
    <property type="protein sequence ID" value="KTC68222.1"/>
    <property type="molecule type" value="Genomic_DNA"/>
</dbReference>